<evidence type="ECO:0000313" key="2">
    <source>
        <dbReference type="EMBL" id="MPC97254.1"/>
    </source>
</evidence>
<organism evidence="2 3">
    <name type="scientific">Portunus trituberculatus</name>
    <name type="common">Swimming crab</name>
    <name type="synonym">Neptunus trituberculatus</name>
    <dbReference type="NCBI Taxonomy" id="210409"/>
    <lineage>
        <taxon>Eukaryota</taxon>
        <taxon>Metazoa</taxon>
        <taxon>Ecdysozoa</taxon>
        <taxon>Arthropoda</taxon>
        <taxon>Crustacea</taxon>
        <taxon>Multicrustacea</taxon>
        <taxon>Malacostraca</taxon>
        <taxon>Eumalacostraca</taxon>
        <taxon>Eucarida</taxon>
        <taxon>Decapoda</taxon>
        <taxon>Pleocyemata</taxon>
        <taxon>Brachyura</taxon>
        <taxon>Eubrachyura</taxon>
        <taxon>Portunoidea</taxon>
        <taxon>Portunidae</taxon>
        <taxon>Portuninae</taxon>
        <taxon>Portunus</taxon>
    </lineage>
</organism>
<dbReference type="EMBL" id="VSRR010109180">
    <property type="protein sequence ID" value="MPC97254.1"/>
    <property type="molecule type" value="Genomic_DNA"/>
</dbReference>
<feature type="compositionally biased region" description="Polar residues" evidence="1">
    <location>
        <begin position="75"/>
        <end position="84"/>
    </location>
</feature>
<dbReference type="Proteomes" id="UP000324222">
    <property type="component" value="Unassembled WGS sequence"/>
</dbReference>
<accession>A0A5B7JY27</accession>
<proteinExistence type="predicted"/>
<feature type="region of interest" description="Disordered" evidence="1">
    <location>
        <begin position="43"/>
        <end position="91"/>
    </location>
</feature>
<reference evidence="2 3" key="1">
    <citation type="submission" date="2019-05" db="EMBL/GenBank/DDBJ databases">
        <title>Another draft genome of Portunus trituberculatus and its Hox gene families provides insights of decapod evolution.</title>
        <authorList>
            <person name="Jeong J.-H."/>
            <person name="Song I."/>
            <person name="Kim S."/>
            <person name="Choi T."/>
            <person name="Kim D."/>
            <person name="Ryu S."/>
            <person name="Kim W."/>
        </authorList>
    </citation>
    <scope>NUCLEOTIDE SEQUENCE [LARGE SCALE GENOMIC DNA]</scope>
    <source>
        <tissue evidence="2">Muscle</tissue>
    </source>
</reference>
<evidence type="ECO:0000256" key="1">
    <source>
        <dbReference type="SAM" id="MobiDB-lite"/>
    </source>
</evidence>
<dbReference type="AlphaFoldDB" id="A0A5B7JY27"/>
<name>A0A5B7JY27_PORTR</name>
<evidence type="ECO:0000313" key="3">
    <source>
        <dbReference type="Proteomes" id="UP000324222"/>
    </source>
</evidence>
<sequence length="91" mass="10288">MKGIHTPNNKALYDYCYTTNNAVESCCGPTQWWRLALNTPSLNDRDTTVPRHRSYSTLGDTPPGGTNMEEEVRQRSSLSTTNYYYSPHSAP</sequence>
<protein>
    <submittedName>
        <fullName evidence="2">Uncharacterized protein</fullName>
    </submittedName>
</protein>
<keyword evidence="3" id="KW-1185">Reference proteome</keyword>
<comment type="caution">
    <text evidence="2">The sequence shown here is derived from an EMBL/GenBank/DDBJ whole genome shotgun (WGS) entry which is preliminary data.</text>
</comment>
<gene>
    <name evidence="2" type="ORF">E2C01_092558</name>
</gene>